<evidence type="ECO:0000313" key="1">
    <source>
        <dbReference type="EMBL" id="QNN64811.1"/>
    </source>
</evidence>
<dbReference type="RefSeq" id="WP_187541810.1">
    <property type="nucleotide sequence ID" value="NZ_CP060717.1"/>
</dbReference>
<keyword evidence="2" id="KW-1185">Reference proteome</keyword>
<dbReference type="KEGG" id="srhi:H9L12_11280"/>
<protein>
    <submittedName>
        <fullName evidence="1">Uncharacterized protein</fullName>
    </submittedName>
</protein>
<dbReference type="Proteomes" id="UP000515955">
    <property type="component" value="Chromosome"/>
</dbReference>
<name>A0A7G9SAD6_9SPHN</name>
<evidence type="ECO:0000313" key="2">
    <source>
        <dbReference type="Proteomes" id="UP000515955"/>
    </source>
</evidence>
<organism evidence="1 2">
    <name type="scientific">Sphingomonas rhizophila</name>
    <dbReference type="NCBI Taxonomy" id="2071607"/>
    <lineage>
        <taxon>Bacteria</taxon>
        <taxon>Pseudomonadati</taxon>
        <taxon>Pseudomonadota</taxon>
        <taxon>Alphaproteobacteria</taxon>
        <taxon>Sphingomonadales</taxon>
        <taxon>Sphingomonadaceae</taxon>
        <taxon>Sphingomonas</taxon>
    </lineage>
</organism>
<dbReference type="AlphaFoldDB" id="A0A7G9SAD6"/>
<gene>
    <name evidence="1" type="ORF">H9L12_11280</name>
</gene>
<accession>A0A7G9SAD6</accession>
<reference evidence="1 2" key="1">
    <citation type="submission" date="2020-08" db="EMBL/GenBank/DDBJ databases">
        <title>Genome sequence of Sphingomonas rhizophila KACC 19189T.</title>
        <authorList>
            <person name="Hyun D.-W."/>
            <person name="Bae J.-W."/>
        </authorList>
    </citation>
    <scope>NUCLEOTIDE SEQUENCE [LARGE SCALE GENOMIC DNA]</scope>
    <source>
        <strain evidence="1 2">KACC 19189</strain>
    </source>
</reference>
<sequence length="129" mass="14616">MTTERDGRVYVFADRIAEGWAKFLGYAIPHVASGGGGFPFLVRLGVVGLEQTHWPGETGFAAQPRIALESKLEMDFRLEKLSADDIWAIVESAWIRYRRVFSIPEPTLQSKQQMRFFINSCMPSDVIPH</sequence>
<dbReference type="EMBL" id="CP060717">
    <property type="protein sequence ID" value="QNN64811.1"/>
    <property type="molecule type" value="Genomic_DNA"/>
</dbReference>
<proteinExistence type="predicted"/>